<evidence type="ECO:0000313" key="6">
    <source>
        <dbReference type="EMBL" id="QNN55529.1"/>
    </source>
</evidence>
<dbReference type="InterPro" id="IPR036388">
    <property type="entry name" value="WH-like_DNA-bd_sf"/>
</dbReference>
<dbReference type="Gene3D" id="3.40.190.10">
    <property type="entry name" value="Periplasmic binding protein-like II"/>
    <property type="match status" value="2"/>
</dbReference>
<evidence type="ECO:0000256" key="4">
    <source>
        <dbReference type="ARBA" id="ARBA00023163"/>
    </source>
</evidence>
<reference evidence="6 7" key="1">
    <citation type="submission" date="2020-08" db="EMBL/GenBank/DDBJ databases">
        <title>Genome sequence of Diaphorobacter ruginosibacter DSM 27467T.</title>
        <authorList>
            <person name="Hyun D.-W."/>
            <person name="Bae J.-W."/>
        </authorList>
    </citation>
    <scope>NUCLEOTIDE SEQUENCE [LARGE SCALE GENOMIC DNA]</scope>
    <source>
        <strain evidence="6 7">DSM 27467</strain>
    </source>
</reference>
<evidence type="ECO:0000256" key="3">
    <source>
        <dbReference type="ARBA" id="ARBA00023125"/>
    </source>
</evidence>
<protein>
    <submittedName>
        <fullName evidence="6">LysR family transcriptional regulator</fullName>
    </submittedName>
</protein>
<dbReference type="InterPro" id="IPR000847">
    <property type="entry name" value="LysR_HTH_N"/>
</dbReference>
<dbReference type="InterPro" id="IPR005119">
    <property type="entry name" value="LysR_subst-bd"/>
</dbReference>
<name>A0A7G9RIV4_9BURK</name>
<keyword evidence="7" id="KW-1185">Reference proteome</keyword>
<keyword evidence="4" id="KW-0804">Transcription</keyword>
<dbReference type="PROSITE" id="PS50931">
    <property type="entry name" value="HTH_LYSR"/>
    <property type="match status" value="1"/>
</dbReference>
<keyword evidence="3" id="KW-0238">DNA-binding</keyword>
<comment type="similarity">
    <text evidence="1">Belongs to the LysR transcriptional regulatory family.</text>
</comment>
<evidence type="ECO:0000256" key="2">
    <source>
        <dbReference type="ARBA" id="ARBA00023015"/>
    </source>
</evidence>
<dbReference type="GO" id="GO:0005829">
    <property type="term" value="C:cytosol"/>
    <property type="evidence" value="ECO:0007669"/>
    <property type="project" value="TreeGrafter"/>
</dbReference>
<evidence type="ECO:0000256" key="1">
    <source>
        <dbReference type="ARBA" id="ARBA00009437"/>
    </source>
</evidence>
<organism evidence="6 7">
    <name type="scientific">Diaphorobacter ruginosibacter</name>
    <dbReference type="NCBI Taxonomy" id="1715720"/>
    <lineage>
        <taxon>Bacteria</taxon>
        <taxon>Pseudomonadati</taxon>
        <taxon>Pseudomonadota</taxon>
        <taxon>Betaproteobacteria</taxon>
        <taxon>Burkholderiales</taxon>
        <taxon>Comamonadaceae</taxon>
        <taxon>Diaphorobacter</taxon>
    </lineage>
</organism>
<dbReference type="GO" id="GO:0003700">
    <property type="term" value="F:DNA-binding transcription factor activity"/>
    <property type="evidence" value="ECO:0007669"/>
    <property type="project" value="InterPro"/>
</dbReference>
<dbReference type="Gene3D" id="1.10.10.10">
    <property type="entry name" value="Winged helix-like DNA-binding domain superfamily/Winged helix DNA-binding domain"/>
    <property type="match status" value="1"/>
</dbReference>
<dbReference type="SUPFAM" id="SSF53850">
    <property type="entry name" value="Periplasmic binding protein-like II"/>
    <property type="match status" value="1"/>
</dbReference>
<dbReference type="Pfam" id="PF03466">
    <property type="entry name" value="LysR_substrate"/>
    <property type="match status" value="1"/>
</dbReference>
<accession>A0A7G9RIV4</accession>
<gene>
    <name evidence="6" type="ORF">H9K76_12740</name>
</gene>
<sequence length="311" mass="34625">MNEKFALSLWRLRLRHLEVLLAIERCGSLTGAAEALRSTQPAVSQWLAEIESALGVQLFTRGRQIRPTAFLPPVLRHARRMLADSHELESELLAVAAGAVGTVRLGVMLVAAVELVPRAIVQLQSRPGYPQLRVVEDIAAGLWQRFERNELDIIVGRLDERAYRSGLRQETLFDDVHAIVVRPGHPLARRRSVTWCDLHDYPWVLPPPDTALRRAIDASFLDNGMTLPRVWLESASTTVTEEVLRLTDCIGVQSGAAARRNQQQRLLARLSPQLSSNVGPVGMVWDTREPSQAMDMVLDALRSAPHSRASP</sequence>
<dbReference type="PRINTS" id="PR00039">
    <property type="entry name" value="HTHLYSR"/>
</dbReference>
<dbReference type="AlphaFoldDB" id="A0A7G9RIV4"/>
<dbReference type="InterPro" id="IPR036390">
    <property type="entry name" value="WH_DNA-bd_sf"/>
</dbReference>
<dbReference type="EMBL" id="CP060714">
    <property type="protein sequence ID" value="QNN55529.1"/>
    <property type="molecule type" value="Genomic_DNA"/>
</dbReference>
<evidence type="ECO:0000313" key="7">
    <source>
        <dbReference type="Proteomes" id="UP000515811"/>
    </source>
</evidence>
<dbReference type="GO" id="GO:0003677">
    <property type="term" value="F:DNA binding"/>
    <property type="evidence" value="ECO:0007669"/>
    <property type="project" value="UniProtKB-KW"/>
</dbReference>
<proteinExistence type="inferred from homology"/>
<dbReference type="PANTHER" id="PTHR30419:SF8">
    <property type="entry name" value="NITROGEN ASSIMILATION TRANSCRIPTIONAL ACTIVATOR-RELATED"/>
    <property type="match status" value="1"/>
</dbReference>
<dbReference type="Proteomes" id="UP000515811">
    <property type="component" value="Chromosome"/>
</dbReference>
<evidence type="ECO:0000259" key="5">
    <source>
        <dbReference type="PROSITE" id="PS50931"/>
    </source>
</evidence>
<dbReference type="InterPro" id="IPR050950">
    <property type="entry name" value="HTH-type_LysR_regulators"/>
</dbReference>
<dbReference type="PANTHER" id="PTHR30419">
    <property type="entry name" value="HTH-TYPE TRANSCRIPTIONAL REGULATOR YBHD"/>
    <property type="match status" value="1"/>
</dbReference>
<keyword evidence="2" id="KW-0805">Transcription regulation</keyword>
<dbReference type="KEGG" id="drg:H9K76_12740"/>
<dbReference type="SUPFAM" id="SSF46785">
    <property type="entry name" value="Winged helix' DNA-binding domain"/>
    <property type="match status" value="1"/>
</dbReference>
<dbReference type="Pfam" id="PF00126">
    <property type="entry name" value="HTH_1"/>
    <property type="match status" value="1"/>
</dbReference>
<dbReference type="RefSeq" id="WP_187595802.1">
    <property type="nucleotide sequence ID" value="NZ_CP060714.1"/>
</dbReference>
<feature type="domain" description="HTH lysR-type" evidence="5">
    <location>
        <begin position="12"/>
        <end position="68"/>
    </location>
</feature>